<evidence type="ECO:0000256" key="1">
    <source>
        <dbReference type="ARBA" id="ARBA00012513"/>
    </source>
</evidence>
<dbReference type="Proteomes" id="UP001597347">
    <property type="component" value="Unassembled WGS sequence"/>
</dbReference>
<dbReference type="Gene3D" id="1.10.510.10">
    <property type="entry name" value="Transferase(Phosphotransferase) domain 1"/>
    <property type="match status" value="1"/>
</dbReference>
<dbReference type="Pfam" id="PF00069">
    <property type="entry name" value="Pkinase"/>
    <property type="match status" value="1"/>
</dbReference>
<dbReference type="GO" id="GO:0016301">
    <property type="term" value="F:kinase activity"/>
    <property type="evidence" value="ECO:0007669"/>
    <property type="project" value="UniProtKB-KW"/>
</dbReference>
<accession>A0ABW4LIK6</accession>
<evidence type="ECO:0000259" key="7">
    <source>
        <dbReference type="PROSITE" id="PS50011"/>
    </source>
</evidence>
<dbReference type="Gene3D" id="3.30.200.20">
    <property type="entry name" value="Phosphorylase Kinase, domain 1"/>
    <property type="match status" value="1"/>
</dbReference>
<feature type="domain" description="Protein kinase" evidence="7">
    <location>
        <begin position="17"/>
        <end position="277"/>
    </location>
</feature>
<dbReference type="PROSITE" id="PS50011">
    <property type="entry name" value="PROTEIN_KINASE_DOM"/>
    <property type="match status" value="1"/>
</dbReference>
<dbReference type="RefSeq" id="WP_377935428.1">
    <property type="nucleotide sequence ID" value="NZ_JBHUEA010000019.1"/>
</dbReference>
<proteinExistence type="predicted"/>
<dbReference type="PROSITE" id="PS00108">
    <property type="entry name" value="PROTEIN_KINASE_ST"/>
    <property type="match status" value="1"/>
</dbReference>
<keyword evidence="6" id="KW-0067">ATP-binding</keyword>
<dbReference type="SUPFAM" id="SSF56112">
    <property type="entry name" value="Protein kinase-like (PK-like)"/>
    <property type="match status" value="1"/>
</dbReference>
<keyword evidence="2" id="KW-0723">Serine/threonine-protein kinase</keyword>
<reference evidence="9" key="1">
    <citation type="journal article" date="2019" name="Int. J. Syst. Evol. Microbiol.">
        <title>The Global Catalogue of Microorganisms (GCM) 10K type strain sequencing project: providing services to taxonomists for standard genome sequencing and annotation.</title>
        <authorList>
            <consortium name="The Broad Institute Genomics Platform"/>
            <consortium name="The Broad Institute Genome Sequencing Center for Infectious Disease"/>
            <person name="Wu L."/>
            <person name="Ma J."/>
        </authorList>
    </citation>
    <scope>NUCLEOTIDE SEQUENCE [LARGE SCALE GENOMIC DNA]</scope>
    <source>
        <strain evidence="9">CGMCC 1.12471</strain>
    </source>
</reference>
<dbReference type="CDD" id="cd14014">
    <property type="entry name" value="STKc_PknB_like"/>
    <property type="match status" value="1"/>
</dbReference>
<dbReference type="EMBL" id="JBHUEA010000019">
    <property type="protein sequence ID" value="MFD1722367.1"/>
    <property type="molecule type" value="Genomic_DNA"/>
</dbReference>
<evidence type="ECO:0000256" key="2">
    <source>
        <dbReference type="ARBA" id="ARBA00022527"/>
    </source>
</evidence>
<keyword evidence="3" id="KW-0808">Transferase</keyword>
<dbReference type="PANTHER" id="PTHR43289">
    <property type="entry name" value="MITOGEN-ACTIVATED PROTEIN KINASE KINASE KINASE 20-RELATED"/>
    <property type="match status" value="1"/>
</dbReference>
<dbReference type="EC" id="2.7.11.1" evidence="1"/>
<comment type="caution">
    <text evidence="8">The sequence shown here is derived from an EMBL/GenBank/DDBJ whole genome shotgun (WGS) entry which is preliminary data.</text>
</comment>
<evidence type="ECO:0000256" key="5">
    <source>
        <dbReference type="ARBA" id="ARBA00022777"/>
    </source>
</evidence>
<dbReference type="InterPro" id="IPR029016">
    <property type="entry name" value="GAF-like_dom_sf"/>
</dbReference>
<dbReference type="Pfam" id="PF01590">
    <property type="entry name" value="GAF"/>
    <property type="match status" value="1"/>
</dbReference>
<keyword evidence="5 8" id="KW-0418">Kinase</keyword>
<protein>
    <recommendedName>
        <fullName evidence="1">non-specific serine/threonine protein kinase</fullName>
        <ecNumber evidence="1">2.7.11.1</ecNumber>
    </recommendedName>
</protein>
<gene>
    <name evidence="8" type="ORF">ACFSBI_12480</name>
</gene>
<dbReference type="Gene3D" id="3.30.450.40">
    <property type="match status" value="1"/>
</dbReference>
<dbReference type="InterPro" id="IPR000719">
    <property type="entry name" value="Prot_kinase_dom"/>
</dbReference>
<dbReference type="SMART" id="SM00065">
    <property type="entry name" value="GAF"/>
    <property type="match status" value="1"/>
</dbReference>
<dbReference type="InterPro" id="IPR003018">
    <property type="entry name" value="GAF"/>
</dbReference>
<evidence type="ECO:0000313" key="8">
    <source>
        <dbReference type="EMBL" id="MFD1722367.1"/>
    </source>
</evidence>
<keyword evidence="4" id="KW-0547">Nucleotide-binding</keyword>
<evidence type="ECO:0000256" key="6">
    <source>
        <dbReference type="ARBA" id="ARBA00022840"/>
    </source>
</evidence>
<evidence type="ECO:0000256" key="4">
    <source>
        <dbReference type="ARBA" id="ARBA00022741"/>
    </source>
</evidence>
<evidence type="ECO:0000313" key="9">
    <source>
        <dbReference type="Proteomes" id="UP001597347"/>
    </source>
</evidence>
<sequence>MGPASGSAPVPVLDSRYAVRGQLGSGGRSVVWLADDRLLSRQVAIKVFRANAESREALEEQEREAKLIASMNHYALTTLFDAGVDTTDPARPQIYLVMEYIPGRDLKQRLLDGPLEWFQVCWLGRDLAEGLQYLHELGFLHRDIKPANVLLATRHADVRLRGKLTDFGLSSLVGSDGDSEYVTGTAAYLAPEQVEGRGATAASDIYSLGLVLLEALTGQVAYPGGVEESAFARLDNDPAIPSSIPARVRAVLRSMTSLEPKERPALAEVAAVFQNLLIDDLVRQRGYAVSEASDTSEHRPLPATALSADGQEAERVAALRRYDAVGKPSDPNLDRISRLAAEFLGVPYAAVSFVDADRIWMQSRQGIEEEQLDREVAACVLRTEPGAWTVPDMREDPLTRSLPMVLQDGGPRSYAAAPLVTFDGHALGSLCAFAPEVRVFTANDLRVMTDLAAIVMNDLELRLAMRRALFDR</sequence>
<dbReference type="SMART" id="SM00220">
    <property type="entry name" value="S_TKc"/>
    <property type="match status" value="1"/>
</dbReference>
<dbReference type="SUPFAM" id="SSF55781">
    <property type="entry name" value="GAF domain-like"/>
    <property type="match status" value="1"/>
</dbReference>
<keyword evidence="9" id="KW-1185">Reference proteome</keyword>
<organism evidence="8 9">
    <name type="scientific">Amnibacterium endophyticum</name>
    <dbReference type="NCBI Taxonomy" id="2109337"/>
    <lineage>
        <taxon>Bacteria</taxon>
        <taxon>Bacillati</taxon>
        <taxon>Actinomycetota</taxon>
        <taxon>Actinomycetes</taxon>
        <taxon>Micrococcales</taxon>
        <taxon>Microbacteriaceae</taxon>
        <taxon>Amnibacterium</taxon>
    </lineage>
</organism>
<dbReference type="InterPro" id="IPR008271">
    <property type="entry name" value="Ser/Thr_kinase_AS"/>
</dbReference>
<dbReference type="PANTHER" id="PTHR43289:SF6">
    <property type="entry name" value="SERINE_THREONINE-PROTEIN KINASE NEKL-3"/>
    <property type="match status" value="1"/>
</dbReference>
<name>A0ABW4LIK6_9MICO</name>
<evidence type="ECO:0000256" key="3">
    <source>
        <dbReference type="ARBA" id="ARBA00022679"/>
    </source>
</evidence>
<dbReference type="InterPro" id="IPR011009">
    <property type="entry name" value="Kinase-like_dom_sf"/>
</dbReference>